<dbReference type="RefSeq" id="WP_073038931.1">
    <property type="nucleotide sequence ID" value="NZ_FQUO01000001.1"/>
</dbReference>
<feature type="domain" description="Conjugative transposon TraM C-terminal" evidence="1">
    <location>
        <begin position="260"/>
        <end position="404"/>
    </location>
</feature>
<accession>A0A1M4SCT1</accession>
<dbReference type="InterPro" id="IPR055407">
    <property type="entry name" value="TraM_C"/>
</dbReference>
<dbReference type="STRING" id="1302690.BUE76_23245"/>
<dbReference type="OrthoDB" id="1453786at2"/>
<evidence type="ECO:0000313" key="2">
    <source>
        <dbReference type="EMBL" id="SHE30010.1"/>
    </source>
</evidence>
<dbReference type="InterPro" id="IPR022187">
    <property type="entry name" value="Conjug_transposon_TraM"/>
</dbReference>
<proteinExistence type="predicted"/>
<evidence type="ECO:0000259" key="1">
    <source>
        <dbReference type="Pfam" id="PF12508"/>
    </source>
</evidence>
<evidence type="ECO:0000313" key="3">
    <source>
        <dbReference type="Proteomes" id="UP000184368"/>
    </source>
</evidence>
<dbReference type="NCBIfam" id="TIGR03779">
    <property type="entry name" value="Bac_Flav_CT_M"/>
    <property type="match status" value="1"/>
</dbReference>
<dbReference type="EMBL" id="FQUO01000001">
    <property type="protein sequence ID" value="SHE30010.1"/>
    <property type="molecule type" value="Genomic_DNA"/>
</dbReference>
<dbReference type="Proteomes" id="UP000184368">
    <property type="component" value="Unassembled WGS sequence"/>
</dbReference>
<dbReference type="AlphaFoldDB" id="A0A1M4SCT1"/>
<keyword evidence="3" id="KW-1185">Reference proteome</keyword>
<organism evidence="2 3">
    <name type="scientific">Cnuella takakiae</name>
    <dbReference type="NCBI Taxonomy" id="1302690"/>
    <lineage>
        <taxon>Bacteria</taxon>
        <taxon>Pseudomonadati</taxon>
        <taxon>Bacteroidota</taxon>
        <taxon>Chitinophagia</taxon>
        <taxon>Chitinophagales</taxon>
        <taxon>Chitinophagaceae</taxon>
        <taxon>Cnuella</taxon>
    </lineage>
</organism>
<sequence>MNSLSVWEQRRRKALLVLPALIVPFLTLAFWALGGGGGRHVTNENAAGLNLSLPQATIKKETELDKLRFYEAADEDSAEWRRKMLQDRYSLGYRDEPSLAYPDGKEAYGYNPAPPVSSRSSVATEKLIYQKLGEINRQVNNAEQASQRDGFGSAGKYRSPVIANNPDQFPVTGKTTGEDPEIAELNGMMEKILDIQHPERVKAKMTKVDTITGSNQPVPVSFKPDSRIVHFGIKEGVSSRQTKFYRAGTSSELDNQLPGIMAVIHNQQEVVEGSVVQLRILRAFYLSGIAVPVGTMVYGTATINADRLLVQVSSVILQDKIYPIALKVYDLDGLEGLHVPGSPVRKTIHESLGNSLQSIPLLSVDPSIRGQVATTGIQAAKALVGKKVRQIKVVLPSGYQVLLKQSK</sequence>
<protein>
    <submittedName>
        <fullName evidence="2">Bacteroides conjugative transposon TraM protein</fullName>
    </submittedName>
</protein>
<reference evidence="2 3" key="1">
    <citation type="submission" date="2016-11" db="EMBL/GenBank/DDBJ databases">
        <authorList>
            <person name="Jaros S."/>
            <person name="Januszkiewicz K."/>
            <person name="Wedrychowicz H."/>
        </authorList>
    </citation>
    <scope>NUCLEOTIDE SEQUENCE [LARGE SCALE GENOMIC DNA]</scope>
    <source>
        <strain evidence="2 3">DSM 26897</strain>
    </source>
</reference>
<name>A0A1M4SCT1_9BACT</name>
<gene>
    <name evidence="2" type="ORF">SAMN05444008_10177</name>
</gene>
<dbReference type="Pfam" id="PF12508">
    <property type="entry name" value="Transposon_TraM"/>
    <property type="match status" value="1"/>
</dbReference>